<reference evidence="1 2" key="1">
    <citation type="submission" date="2014-02" db="EMBL/GenBank/DDBJ databases">
        <title>Draft genome sequence of Lysinibacillus odysseyi NBRC 100172.</title>
        <authorList>
            <person name="Zhang F."/>
            <person name="Wang G."/>
            <person name="Zhang L."/>
        </authorList>
    </citation>
    <scope>NUCLEOTIDE SEQUENCE [LARGE SCALE GENOMIC DNA]</scope>
    <source>
        <strain evidence="1 2">NBRC 100172</strain>
    </source>
</reference>
<protein>
    <submittedName>
        <fullName evidence="1">Uncharacterized protein</fullName>
    </submittedName>
</protein>
<accession>A0A0A3J8G7</accession>
<dbReference type="OrthoDB" id="2454651at2"/>
<gene>
    <name evidence="1" type="ORF">CD32_15870</name>
</gene>
<sequence>MSAYEEAVLEMKNIDSLLSQGYDIAHVYENLSGMFVELKKDEERENVQLLTADARKYLSIKLREQAADN</sequence>
<dbReference type="Proteomes" id="UP000030437">
    <property type="component" value="Unassembled WGS sequence"/>
</dbReference>
<evidence type="ECO:0000313" key="2">
    <source>
        <dbReference type="Proteomes" id="UP000030437"/>
    </source>
</evidence>
<dbReference type="eggNOG" id="ENOG5030C1D">
    <property type="taxonomic scope" value="Bacteria"/>
</dbReference>
<name>A0A0A3J8G7_9BACI</name>
<proteinExistence type="predicted"/>
<evidence type="ECO:0000313" key="1">
    <source>
        <dbReference type="EMBL" id="KGR83317.1"/>
    </source>
</evidence>
<dbReference type="EMBL" id="JPVP01000058">
    <property type="protein sequence ID" value="KGR83317.1"/>
    <property type="molecule type" value="Genomic_DNA"/>
</dbReference>
<comment type="caution">
    <text evidence="1">The sequence shown here is derived from an EMBL/GenBank/DDBJ whole genome shotgun (WGS) entry which is preliminary data.</text>
</comment>
<dbReference type="AlphaFoldDB" id="A0A0A3J8G7"/>
<organism evidence="1 2">
    <name type="scientific">Lysinibacillus odysseyi 34hs-1 = NBRC 100172</name>
    <dbReference type="NCBI Taxonomy" id="1220589"/>
    <lineage>
        <taxon>Bacteria</taxon>
        <taxon>Bacillati</taxon>
        <taxon>Bacillota</taxon>
        <taxon>Bacilli</taxon>
        <taxon>Bacillales</taxon>
        <taxon>Bacillaceae</taxon>
        <taxon>Lysinibacillus</taxon>
    </lineage>
</organism>
<dbReference type="RefSeq" id="WP_036156385.1">
    <property type="nucleotide sequence ID" value="NZ_AVCX01000003.1"/>
</dbReference>
<keyword evidence="2" id="KW-1185">Reference proteome</keyword>